<dbReference type="InterPro" id="IPR013762">
    <property type="entry name" value="Integrase-like_cat_sf"/>
</dbReference>
<feature type="domain" description="Tyr recombinase" evidence="5">
    <location>
        <begin position="238"/>
        <end position="410"/>
    </location>
</feature>
<evidence type="ECO:0000313" key="7">
    <source>
        <dbReference type="Proteomes" id="UP000594621"/>
    </source>
</evidence>
<dbReference type="InterPro" id="IPR002104">
    <property type="entry name" value="Integrase_catalytic"/>
</dbReference>
<dbReference type="InterPro" id="IPR025166">
    <property type="entry name" value="Integrase_DNA_bind_dom"/>
</dbReference>
<evidence type="ECO:0000256" key="3">
    <source>
        <dbReference type="ARBA" id="ARBA00023172"/>
    </source>
</evidence>
<dbReference type="PANTHER" id="PTHR30629:SF2">
    <property type="entry name" value="PROPHAGE INTEGRASE INTS-RELATED"/>
    <property type="match status" value="1"/>
</dbReference>
<feature type="region of interest" description="Disordered" evidence="4">
    <location>
        <begin position="1"/>
        <end position="22"/>
    </location>
</feature>
<keyword evidence="2" id="KW-0229">DNA integration</keyword>
<dbReference type="KEGG" id="bcou:IC761_34455"/>
<dbReference type="InterPro" id="IPR011010">
    <property type="entry name" value="DNA_brk_join_enz"/>
</dbReference>
<dbReference type="SUPFAM" id="SSF56349">
    <property type="entry name" value="DNA breaking-rejoining enzymes"/>
    <property type="match status" value="1"/>
</dbReference>
<dbReference type="InterPro" id="IPR050808">
    <property type="entry name" value="Phage_Integrase"/>
</dbReference>
<dbReference type="Pfam" id="PF00589">
    <property type="entry name" value="Phage_integrase"/>
    <property type="match status" value="1"/>
</dbReference>
<feature type="compositionally biased region" description="Basic residues" evidence="4">
    <location>
        <begin position="461"/>
        <end position="480"/>
    </location>
</feature>
<comment type="similarity">
    <text evidence="1">Belongs to the 'phage' integrase family.</text>
</comment>
<protein>
    <submittedName>
        <fullName evidence="6">Tyrosine-type recombinase/integrase</fullName>
    </submittedName>
</protein>
<dbReference type="EMBL" id="CP061379">
    <property type="protein sequence ID" value="QPF91484.1"/>
    <property type="molecule type" value="Genomic_DNA"/>
</dbReference>
<evidence type="ECO:0000313" key="6">
    <source>
        <dbReference type="EMBL" id="QPF91484.1"/>
    </source>
</evidence>
<sequence length="480" mass="53811">MMATRKLAVRKARKAPDRAPRKLTDDHIEALREFADSDVADRRSLGSEGERSEGVEYPDSIVKGLLLFVGANRTIWRFRRRRREKGVRTTIFRTLGEWPMMNTEDARKAAEITVGNVHTGDAAPNKRSSVKFEVAFGQYLEYLKEKAEKNGKPPRWHYNVTKLGDKIILTKWAKWSLYEMAMSPASLASWHKQVTKDHGPVSANHAARIVRATYKRAARLDRSLPAYLPTSAVEFNTEKPKQAALEFKGFPAWLRAWRKIDNAIRQAYHLTGLLTGARPGELARLRWEDYSDNERLLVIADAKAGNRITIPITDEIAAALKMARAAAEGLGHDIGQDSLIFPGCKQAAWRDELPARGHVLRHTYSTVAADLGIDDLHRHFLLGHAPEGISQRYIATLILSNGPALRDAQRRMSRRFVELLGINAGILKSEIAAALARSAEAAQMRTKKAEKAFARAQQISARKRRGKVLGPRKKPPYAVA</sequence>
<dbReference type="GO" id="GO:0003677">
    <property type="term" value="F:DNA binding"/>
    <property type="evidence" value="ECO:0007669"/>
    <property type="project" value="InterPro"/>
</dbReference>
<evidence type="ECO:0000259" key="5">
    <source>
        <dbReference type="PROSITE" id="PS51898"/>
    </source>
</evidence>
<dbReference type="Gene3D" id="1.10.443.10">
    <property type="entry name" value="Intergrase catalytic core"/>
    <property type="match status" value="1"/>
</dbReference>
<keyword evidence="3" id="KW-0233">DNA recombination</keyword>
<gene>
    <name evidence="6" type="ORF">IC761_34455</name>
</gene>
<evidence type="ECO:0000256" key="4">
    <source>
        <dbReference type="SAM" id="MobiDB-lite"/>
    </source>
</evidence>
<evidence type="ECO:0000256" key="1">
    <source>
        <dbReference type="ARBA" id="ARBA00008857"/>
    </source>
</evidence>
<proteinExistence type="inferred from homology"/>
<dbReference type="Proteomes" id="UP000594621">
    <property type="component" value="Chromosome"/>
</dbReference>
<organism evidence="6 7">
    <name type="scientific">Bradyrhizobium commune</name>
    <dbReference type="NCBI Taxonomy" id="83627"/>
    <lineage>
        <taxon>Bacteria</taxon>
        <taxon>Pseudomonadati</taxon>
        <taxon>Pseudomonadota</taxon>
        <taxon>Alphaproteobacteria</taxon>
        <taxon>Hyphomicrobiales</taxon>
        <taxon>Nitrobacteraceae</taxon>
        <taxon>Bradyrhizobium</taxon>
    </lineage>
</organism>
<dbReference type="GO" id="GO:0006310">
    <property type="term" value="P:DNA recombination"/>
    <property type="evidence" value="ECO:0007669"/>
    <property type="project" value="UniProtKB-KW"/>
</dbReference>
<dbReference type="Pfam" id="PF13356">
    <property type="entry name" value="Arm-DNA-bind_3"/>
    <property type="match status" value="1"/>
</dbReference>
<accession>A0A7S9GZD6</accession>
<dbReference type="AlphaFoldDB" id="A0A7S9GZD6"/>
<reference evidence="6 7" key="1">
    <citation type="submission" date="2020-09" db="EMBL/GenBank/DDBJ databases">
        <title>Complete genomes of bradyrhizobia occurring on native shrubby legumes in Australia.</title>
        <authorList>
            <person name="Lafay B."/>
        </authorList>
    </citation>
    <scope>NUCLEOTIDE SEQUENCE [LARGE SCALE GENOMIC DNA]</scope>
    <source>
        <strain evidence="6 7">BDV5040</strain>
    </source>
</reference>
<feature type="region of interest" description="Disordered" evidence="4">
    <location>
        <begin position="453"/>
        <end position="480"/>
    </location>
</feature>
<dbReference type="PANTHER" id="PTHR30629">
    <property type="entry name" value="PROPHAGE INTEGRASE"/>
    <property type="match status" value="1"/>
</dbReference>
<dbReference type="GO" id="GO:0015074">
    <property type="term" value="P:DNA integration"/>
    <property type="evidence" value="ECO:0007669"/>
    <property type="project" value="UniProtKB-KW"/>
</dbReference>
<evidence type="ECO:0000256" key="2">
    <source>
        <dbReference type="ARBA" id="ARBA00022908"/>
    </source>
</evidence>
<name>A0A7S9GZD6_9BRAD</name>
<keyword evidence="7" id="KW-1185">Reference proteome</keyword>
<dbReference type="PROSITE" id="PS51898">
    <property type="entry name" value="TYR_RECOMBINASE"/>
    <property type="match status" value="1"/>
</dbReference>
<dbReference type="RefSeq" id="WP_195801051.1">
    <property type="nucleotide sequence ID" value="NZ_CP061379.1"/>
</dbReference>